<dbReference type="EMBL" id="BPFB01000042">
    <property type="protein sequence ID" value="GIU49839.1"/>
    <property type="molecule type" value="Genomic_DNA"/>
</dbReference>
<evidence type="ECO:0000256" key="4">
    <source>
        <dbReference type="ARBA" id="ARBA00014035"/>
    </source>
</evidence>
<proteinExistence type="inferred from homology"/>
<dbReference type="Pfam" id="PF03548">
    <property type="entry name" value="LolA"/>
    <property type="match status" value="1"/>
</dbReference>
<comment type="function">
    <text evidence="10">Participates in the translocation of lipoproteins from the inner membrane to the outer membrane. Only forms a complex with a lipoprotein if the residue after the N-terminal Cys is not an aspartate (The Asp acts as a targeting signal to indicate that the lipoprotein should stay in the inner membrane).</text>
</comment>
<dbReference type="CDD" id="cd16325">
    <property type="entry name" value="LolA"/>
    <property type="match status" value="1"/>
</dbReference>
<dbReference type="HAMAP" id="MF_00240">
    <property type="entry name" value="LolA"/>
    <property type="match status" value="1"/>
</dbReference>
<evidence type="ECO:0000256" key="9">
    <source>
        <dbReference type="ARBA" id="ARBA00023186"/>
    </source>
</evidence>
<evidence type="ECO:0000256" key="8">
    <source>
        <dbReference type="ARBA" id="ARBA00022927"/>
    </source>
</evidence>
<keyword evidence="7 10" id="KW-0574">Periplasm</keyword>
<gene>
    <name evidence="10 11" type="primary">lolA</name>
    <name evidence="11" type="ORF">TUM4630_29400</name>
</gene>
<evidence type="ECO:0000256" key="10">
    <source>
        <dbReference type="HAMAP-Rule" id="MF_00240"/>
    </source>
</evidence>
<evidence type="ECO:0000256" key="2">
    <source>
        <dbReference type="ARBA" id="ARBA00007615"/>
    </source>
</evidence>
<name>A0ABQ4PN53_9GAMM</name>
<evidence type="ECO:0000256" key="5">
    <source>
        <dbReference type="ARBA" id="ARBA00022448"/>
    </source>
</evidence>
<dbReference type="PANTHER" id="PTHR35869:SF1">
    <property type="entry name" value="OUTER-MEMBRANE LIPOPROTEIN CARRIER PROTEIN"/>
    <property type="match status" value="1"/>
</dbReference>
<evidence type="ECO:0000313" key="11">
    <source>
        <dbReference type="EMBL" id="GIU49839.1"/>
    </source>
</evidence>
<accession>A0ABQ4PN53</accession>
<keyword evidence="8 10" id="KW-0653">Protein transport</keyword>
<reference evidence="11 12" key="1">
    <citation type="submission" date="2021-05" db="EMBL/GenBank/DDBJ databases">
        <title>Molecular characterization for Shewanella algae harboring chromosomal blaOXA-55-like strains isolated from clinical and environment sample.</title>
        <authorList>
            <person name="Ohama Y."/>
            <person name="Aoki K."/>
            <person name="Harada S."/>
            <person name="Moriya K."/>
            <person name="Ishii Y."/>
            <person name="Tateda K."/>
        </authorList>
    </citation>
    <scope>NUCLEOTIDE SEQUENCE [LARGE SCALE GENOMIC DNA]</scope>
    <source>
        <strain evidence="11 12">LMG 23746</strain>
    </source>
</reference>
<keyword evidence="5 10" id="KW-0813">Transport</keyword>
<dbReference type="InterPro" id="IPR029046">
    <property type="entry name" value="LolA/LolB/LppX"/>
</dbReference>
<dbReference type="InterPro" id="IPR004564">
    <property type="entry name" value="OM_lipoprot_carrier_LolA-like"/>
</dbReference>
<dbReference type="NCBIfam" id="TIGR00547">
    <property type="entry name" value="lolA"/>
    <property type="match status" value="1"/>
</dbReference>
<keyword evidence="9 10" id="KW-0143">Chaperone</keyword>
<organism evidence="11 12">
    <name type="scientific">Shewanella algidipiscicola</name>
    <dbReference type="NCBI Taxonomy" id="614070"/>
    <lineage>
        <taxon>Bacteria</taxon>
        <taxon>Pseudomonadati</taxon>
        <taxon>Pseudomonadota</taxon>
        <taxon>Gammaproteobacteria</taxon>
        <taxon>Alteromonadales</taxon>
        <taxon>Shewanellaceae</taxon>
        <taxon>Shewanella</taxon>
    </lineage>
</organism>
<keyword evidence="6 10" id="KW-0732">Signal</keyword>
<evidence type="ECO:0000313" key="12">
    <source>
        <dbReference type="Proteomes" id="UP000761574"/>
    </source>
</evidence>
<dbReference type="SUPFAM" id="SSF89392">
    <property type="entry name" value="Prokaryotic lipoproteins and lipoprotein localization factors"/>
    <property type="match status" value="1"/>
</dbReference>
<dbReference type="PANTHER" id="PTHR35869">
    <property type="entry name" value="OUTER-MEMBRANE LIPOPROTEIN CARRIER PROTEIN"/>
    <property type="match status" value="1"/>
</dbReference>
<comment type="subcellular location">
    <subcellularLocation>
        <location evidence="1 10">Periplasm</location>
    </subcellularLocation>
</comment>
<dbReference type="InterPro" id="IPR018323">
    <property type="entry name" value="OM_lipoprot_carrier_LolA_Pbac"/>
</dbReference>
<dbReference type="Proteomes" id="UP000761574">
    <property type="component" value="Unassembled WGS sequence"/>
</dbReference>
<comment type="similarity">
    <text evidence="2 10">Belongs to the LolA family.</text>
</comment>
<evidence type="ECO:0000256" key="1">
    <source>
        <dbReference type="ARBA" id="ARBA00004418"/>
    </source>
</evidence>
<dbReference type="Gene3D" id="2.50.20.10">
    <property type="entry name" value="Lipoprotein localisation LolA/LolB/LppX"/>
    <property type="match status" value="1"/>
</dbReference>
<comment type="caution">
    <text evidence="11">The sequence shown here is derived from an EMBL/GenBank/DDBJ whole genome shotgun (WGS) entry which is preliminary data.</text>
</comment>
<protein>
    <recommendedName>
        <fullName evidence="4 10">Outer-membrane lipoprotein carrier protein</fullName>
    </recommendedName>
</protein>
<sequence precursor="true">MMLTRIALLALSFPLLFTAQASADDAASLKQKLSDLNSLKAQFSQTVTDINGKVIQQGEGTFALAVPNQFYWHLTSPDESLIVADGQDVWIYNPFAEEVSVLDLNQAIEASPIALLVHRDDYTWQQYQVTQADNCYSIAPKDVDAGVAKVEVCFNASSLQTMKLEDQQGNLSEFNLSEQATLADVDKSLFKFTVPEGVDIDDQRLKAVK</sequence>
<evidence type="ECO:0000256" key="3">
    <source>
        <dbReference type="ARBA" id="ARBA00011245"/>
    </source>
</evidence>
<feature type="signal peptide" evidence="10">
    <location>
        <begin position="1"/>
        <end position="23"/>
    </location>
</feature>
<feature type="chain" id="PRO_5044935326" description="Outer-membrane lipoprotein carrier protein" evidence="10">
    <location>
        <begin position="24"/>
        <end position="209"/>
    </location>
</feature>
<comment type="subunit">
    <text evidence="3 10">Monomer.</text>
</comment>
<keyword evidence="11" id="KW-0449">Lipoprotein</keyword>
<evidence type="ECO:0000256" key="7">
    <source>
        <dbReference type="ARBA" id="ARBA00022764"/>
    </source>
</evidence>
<keyword evidence="12" id="KW-1185">Reference proteome</keyword>
<evidence type="ECO:0000256" key="6">
    <source>
        <dbReference type="ARBA" id="ARBA00022729"/>
    </source>
</evidence>